<dbReference type="AlphaFoldDB" id="A0A1Y5I2R7"/>
<name>A0A1Y5I2R7_OSTTA</name>
<dbReference type="InterPro" id="IPR055328">
    <property type="entry name" value="HEI10-like"/>
</dbReference>
<feature type="region of interest" description="Disordered" evidence="1">
    <location>
        <begin position="177"/>
        <end position="223"/>
    </location>
</feature>
<feature type="compositionally biased region" description="Polar residues" evidence="1">
    <location>
        <begin position="262"/>
        <end position="278"/>
    </location>
</feature>
<feature type="compositionally biased region" description="Basic and acidic residues" evidence="1">
    <location>
        <begin position="177"/>
        <end position="190"/>
    </location>
</feature>
<gene>
    <name evidence="2" type="ORF">BE221DRAFT_174131</name>
</gene>
<dbReference type="eggNOG" id="ENOG502RMFV">
    <property type="taxonomic scope" value="Eukaryota"/>
</dbReference>
<dbReference type="PANTHER" id="PTHR47384">
    <property type="entry name" value="E3 UBIQUITIN-PROTEIN LIGASE CCNB1IP1 HOMOLOG"/>
    <property type="match status" value="1"/>
</dbReference>
<feature type="region of interest" description="Disordered" evidence="1">
    <location>
        <begin position="237"/>
        <end position="316"/>
    </location>
</feature>
<sequence>MLACNACWCSLDSGSAYISQCDHVYCASRRRDGRSRDIQRLFINVGEKDIHMALEQRQCLVCATKMEERDIRVSEVQPDLSELQRKLAGYSPNDMLTAVAHGIKFWDDQLELRYRTEVEKSFTSAQRNAEMYKRKLQVRIVSNRSHDVHGAYKKAKAKQDELWNQLKERENEIQELQSRYEEKSRQKQHLEGGSTGHRPSLGGVRTVNFQGHTAPMMPQSGGRIDTRLRAEPENWMKQQNPLLGKSRQSSDLRHEGVPNRAPSITRSFDSGLTPPTASRESRERAFRPLSPYTRQASDLPQHPGRDPGLFSKRRVF</sequence>
<organism evidence="2">
    <name type="scientific">Ostreococcus tauri</name>
    <name type="common">Marine green alga</name>
    <dbReference type="NCBI Taxonomy" id="70448"/>
    <lineage>
        <taxon>Eukaryota</taxon>
        <taxon>Viridiplantae</taxon>
        <taxon>Chlorophyta</taxon>
        <taxon>Mamiellophyceae</taxon>
        <taxon>Mamiellales</taxon>
        <taxon>Bathycoccaceae</taxon>
        <taxon>Ostreococcus</taxon>
    </lineage>
</organism>
<evidence type="ECO:0000256" key="1">
    <source>
        <dbReference type="SAM" id="MobiDB-lite"/>
    </source>
</evidence>
<dbReference type="EMBL" id="KZ155826">
    <property type="protein sequence ID" value="OUS43796.1"/>
    <property type="molecule type" value="Genomic_DNA"/>
</dbReference>
<dbReference type="PANTHER" id="PTHR47384:SF2">
    <property type="entry name" value="E3 UBIQUITIN-PROTEIN LIGASE CCNB1IP1 HOMOLOG"/>
    <property type="match status" value="1"/>
</dbReference>
<proteinExistence type="predicted"/>
<accession>A0A1Y5I2R7</accession>
<feature type="compositionally biased region" description="Polar residues" evidence="1">
    <location>
        <begin position="237"/>
        <end position="247"/>
    </location>
</feature>
<evidence type="ECO:0000313" key="2">
    <source>
        <dbReference type="EMBL" id="OUS43796.1"/>
    </source>
</evidence>
<protein>
    <submittedName>
        <fullName evidence="2">Putative bZIP protein</fullName>
    </submittedName>
</protein>
<feature type="compositionally biased region" description="Basic and acidic residues" evidence="1">
    <location>
        <begin position="248"/>
        <end position="257"/>
    </location>
</feature>
<dbReference type="Proteomes" id="UP000195557">
    <property type="component" value="Unassembled WGS sequence"/>
</dbReference>
<reference evidence="2" key="1">
    <citation type="submission" date="2017-04" db="EMBL/GenBank/DDBJ databases">
        <title>Population genomics of picophytoplankton unveils novel chromosome hypervariability.</title>
        <authorList>
            <consortium name="DOE Joint Genome Institute"/>
            <person name="Blanc-Mathieu R."/>
            <person name="Krasovec M."/>
            <person name="Hebrard M."/>
            <person name="Yau S."/>
            <person name="Desgranges E."/>
            <person name="Martin J."/>
            <person name="Schackwitz W."/>
            <person name="Kuo A."/>
            <person name="Salin G."/>
            <person name="Donnadieu C."/>
            <person name="Desdevises Y."/>
            <person name="Sanchez-Ferandin S."/>
            <person name="Moreau H."/>
            <person name="Rivals E."/>
            <person name="Grigoriev I.V."/>
            <person name="Grimsley N."/>
            <person name="Eyre-Walker A."/>
            <person name="Piganeau G."/>
        </authorList>
    </citation>
    <scope>NUCLEOTIDE SEQUENCE [LARGE SCALE GENOMIC DNA]</scope>
    <source>
        <strain evidence="2">RCC 1115</strain>
    </source>
</reference>